<dbReference type="InterPro" id="IPR002328">
    <property type="entry name" value="ADH_Zn_CS"/>
</dbReference>
<dbReference type="SUPFAM" id="SSF50129">
    <property type="entry name" value="GroES-like"/>
    <property type="match status" value="1"/>
</dbReference>
<comment type="similarity">
    <text evidence="4">Belongs to the zinc-containing alcohol dehydrogenase family.</text>
</comment>
<sequence>MKALVLTELDKKMEVKDVPEPTLTDDGVIIRIKANGICRSDYHFMKGDLDWVGMNLQLPHVLGHEFSGIVEQVGSNVTKFNKGDRVVVPHAHGEGSCEYCMTGHSNICDHGSVAGVSYWGGYGEYVQVPDADRNVVILPDSISFEAGAALGCRFMTAFHGLVDQAKVKPGEWVAVHGNGGLGLCVSHVASAIGARVIAVDINDAPLNMAKEYGAEFTINGSEEDAVQKIAEITNGGAHVSVDALGIAATCQNSVNSLRKRGRHLQLGLTSADEQGKVEIPVDLIVVKEIKFVGSSNMPVSRFQAMLNMIESGVLQPEKMISRKVHIEEVADIISDMEEFRTPGLSVVNQW</sequence>
<dbReference type="Gene3D" id="3.90.180.10">
    <property type="entry name" value="Medium-chain alcohol dehydrogenases, catalytic domain"/>
    <property type="match status" value="1"/>
</dbReference>
<evidence type="ECO:0000256" key="3">
    <source>
        <dbReference type="ARBA" id="ARBA00023002"/>
    </source>
</evidence>
<evidence type="ECO:0000256" key="2">
    <source>
        <dbReference type="ARBA" id="ARBA00022833"/>
    </source>
</evidence>
<dbReference type="AlphaFoldDB" id="A0A1I1SA55"/>
<reference evidence="7" key="1">
    <citation type="submission" date="2016-10" db="EMBL/GenBank/DDBJ databases">
        <authorList>
            <person name="Varghese N."/>
            <person name="Submissions S."/>
        </authorList>
    </citation>
    <scope>NUCLEOTIDE SEQUENCE [LARGE SCALE GENOMIC DNA]</scope>
    <source>
        <strain evidence="7">DSM 22530</strain>
    </source>
</reference>
<dbReference type="InterPro" id="IPR050129">
    <property type="entry name" value="Zn_alcohol_dh"/>
</dbReference>
<dbReference type="Pfam" id="PF08240">
    <property type="entry name" value="ADH_N"/>
    <property type="match status" value="1"/>
</dbReference>
<dbReference type="GO" id="GO:0016491">
    <property type="term" value="F:oxidoreductase activity"/>
    <property type="evidence" value="ECO:0007669"/>
    <property type="project" value="UniProtKB-KW"/>
</dbReference>
<dbReference type="Proteomes" id="UP000199474">
    <property type="component" value="Unassembled WGS sequence"/>
</dbReference>
<evidence type="ECO:0000259" key="5">
    <source>
        <dbReference type="SMART" id="SM00829"/>
    </source>
</evidence>
<keyword evidence="1 4" id="KW-0479">Metal-binding</keyword>
<dbReference type="OrthoDB" id="9770238at2"/>
<proteinExistence type="inferred from homology"/>
<dbReference type="PANTHER" id="PTHR43401">
    <property type="entry name" value="L-THREONINE 3-DEHYDROGENASE"/>
    <property type="match status" value="1"/>
</dbReference>
<dbReference type="GO" id="GO:0008270">
    <property type="term" value="F:zinc ion binding"/>
    <property type="evidence" value="ECO:0007669"/>
    <property type="project" value="InterPro"/>
</dbReference>
<comment type="cofactor">
    <cofactor evidence="4">
        <name>Zn(2+)</name>
        <dbReference type="ChEBI" id="CHEBI:29105"/>
    </cofactor>
</comment>
<evidence type="ECO:0000256" key="1">
    <source>
        <dbReference type="ARBA" id="ARBA00022723"/>
    </source>
</evidence>
<organism evidence="6 7">
    <name type="scientific">Lentibacillus persicus</name>
    <dbReference type="NCBI Taxonomy" id="640948"/>
    <lineage>
        <taxon>Bacteria</taxon>
        <taxon>Bacillati</taxon>
        <taxon>Bacillota</taxon>
        <taxon>Bacilli</taxon>
        <taxon>Bacillales</taxon>
        <taxon>Bacillaceae</taxon>
        <taxon>Lentibacillus</taxon>
    </lineage>
</organism>
<dbReference type="InterPro" id="IPR020843">
    <property type="entry name" value="ER"/>
</dbReference>
<dbReference type="SMART" id="SM00829">
    <property type="entry name" value="PKS_ER"/>
    <property type="match status" value="1"/>
</dbReference>
<dbReference type="STRING" id="640948.SAMN05216238_101311"/>
<dbReference type="InterPro" id="IPR036291">
    <property type="entry name" value="NAD(P)-bd_dom_sf"/>
</dbReference>
<dbReference type="EMBL" id="FOMR01000001">
    <property type="protein sequence ID" value="SFD43212.1"/>
    <property type="molecule type" value="Genomic_DNA"/>
</dbReference>
<keyword evidence="7" id="KW-1185">Reference proteome</keyword>
<gene>
    <name evidence="6" type="ORF">SAMN05216238_101311</name>
</gene>
<protein>
    <submittedName>
        <fullName evidence="6">Alcohol dehydrogenase, propanol-preferring</fullName>
    </submittedName>
</protein>
<dbReference type="RefSeq" id="WP_090080325.1">
    <property type="nucleotide sequence ID" value="NZ_FOMR01000001.1"/>
</dbReference>
<dbReference type="PANTHER" id="PTHR43401:SF5">
    <property type="entry name" value="ALCOHOL DEHYDROGENASE-RELATED"/>
    <property type="match status" value="1"/>
</dbReference>
<keyword evidence="2 4" id="KW-0862">Zinc</keyword>
<evidence type="ECO:0000256" key="4">
    <source>
        <dbReference type="RuleBase" id="RU361277"/>
    </source>
</evidence>
<accession>A0A1I1SA55</accession>
<evidence type="ECO:0000313" key="7">
    <source>
        <dbReference type="Proteomes" id="UP000199474"/>
    </source>
</evidence>
<dbReference type="SUPFAM" id="SSF51735">
    <property type="entry name" value="NAD(P)-binding Rossmann-fold domains"/>
    <property type="match status" value="1"/>
</dbReference>
<keyword evidence="3" id="KW-0560">Oxidoreductase</keyword>
<feature type="domain" description="Enoyl reductase (ER)" evidence="5">
    <location>
        <begin position="8"/>
        <end position="347"/>
    </location>
</feature>
<dbReference type="InterPro" id="IPR013154">
    <property type="entry name" value="ADH-like_N"/>
</dbReference>
<dbReference type="InterPro" id="IPR011032">
    <property type="entry name" value="GroES-like_sf"/>
</dbReference>
<name>A0A1I1SA55_9BACI</name>
<dbReference type="InterPro" id="IPR013149">
    <property type="entry name" value="ADH-like_C"/>
</dbReference>
<dbReference type="PROSITE" id="PS00059">
    <property type="entry name" value="ADH_ZINC"/>
    <property type="match status" value="1"/>
</dbReference>
<evidence type="ECO:0000313" key="6">
    <source>
        <dbReference type="EMBL" id="SFD43212.1"/>
    </source>
</evidence>
<dbReference type="Pfam" id="PF00107">
    <property type="entry name" value="ADH_zinc_N"/>
    <property type="match status" value="1"/>
</dbReference>